<name>A0AAW2VDI5_9LAMI</name>
<dbReference type="PANTHER" id="PTHR33710">
    <property type="entry name" value="BNAC02G09200D PROTEIN"/>
    <property type="match status" value="1"/>
</dbReference>
<reference evidence="1" key="1">
    <citation type="submission" date="2020-06" db="EMBL/GenBank/DDBJ databases">
        <authorList>
            <person name="Li T."/>
            <person name="Hu X."/>
            <person name="Zhang T."/>
            <person name="Song X."/>
            <person name="Zhang H."/>
            <person name="Dai N."/>
            <person name="Sheng W."/>
            <person name="Hou X."/>
            <person name="Wei L."/>
        </authorList>
    </citation>
    <scope>NUCLEOTIDE SEQUENCE</scope>
    <source>
        <strain evidence="1">KEN1</strain>
        <tissue evidence="1">Leaf</tissue>
    </source>
</reference>
<protein>
    <recommendedName>
        <fullName evidence="2">Endonuclease/exonuclease/phosphatase</fullName>
    </recommendedName>
</protein>
<organism evidence="1">
    <name type="scientific">Sesamum latifolium</name>
    <dbReference type="NCBI Taxonomy" id="2727402"/>
    <lineage>
        <taxon>Eukaryota</taxon>
        <taxon>Viridiplantae</taxon>
        <taxon>Streptophyta</taxon>
        <taxon>Embryophyta</taxon>
        <taxon>Tracheophyta</taxon>
        <taxon>Spermatophyta</taxon>
        <taxon>Magnoliopsida</taxon>
        <taxon>eudicotyledons</taxon>
        <taxon>Gunneridae</taxon>
        <taxon>Pentapetalae</taxon>
        <taxon>asterids</taxon>
        <taxon>lamiids</taxon>
        <taxon>Lamiales</taxon>
        <taxon>Pedaliaceae</taxon>
        <taxon>Sesamum</taxon>
    </lineage>
</organism>
<dbReference type="EMBL" id="JACGWN010000010">
    <property type="protein sequence ID" value="KAL0427273.1"/>
    <property type="molecule type" value="Genomic_DNA"/>
</dbReference>
<dbReference type="AlphaFoldDB" id="A0AAW2VDI5"/>
<evidence type="ECO:0000313" key="1">
    <source>
        <dbReference type="EMBL" id="KAL0427273.1"/>
    </source>
</evidence>
<comment type="caution">
    <text evidence="1">The sequence shown here is derived from an EMBL/GenBank/DDBJ whole genome shotgun (WGS) entry which is preliminary data.</text>
</comment>
<evidence type="ECO:0008006" key="2">
    <source>
        <dbReference type="Google" id="ProtNLM"/>
    </source>
</evidence>
<dbReference type="InterPro" id="IPR036691">
    <property type="entry name" value="Endo/exonu/phosph_ase_sf"/>
</dbReference>
<reference evidence="1" key="2">
    <citation type="journal article" date="2024" name="Plant">
        <title>Genomic evolution and insights into agronomic trait innovations of Sesamum species.</title>
        <authorList>
            <person name="Miao H."/>
            <person name="Wang L."/>
            <person name="Qu L."/>
            <person name="Liu H."/>
            <person name="Sun Y."/>
            <person name="Le M."/>
            <person name="Wang Q."/>
            <person name="Wei S."/>
            <person name="Zheng Y."/>
            <person name="Lin W."/>
            <person name="Duan Y."/>
            <person name="Cao H."/>
            <person name="Xiong S."/>
            <person name="Wang X."/>
            <person name="Wei L."/>
            <person name="Li C."/>
            <person name="Ma Q."/>
            <person name="Ju M."/>
            <person name="Zhao R."/>
            <person name="Li G."/>
            <person name="Mu C."/>
            <person name="Tian Q."/>
            <person name="Mei H."/>
            <person name="Zhang T."/>
            <person name="Gao T."/>
            <person name="Zhang H."/>
        </authorList>
    </citation>
    <scope>NUCLEOTIDE SEQUENCE</scope>
    <source>
        <strain evidence="1">KEN1</strain>
    </source>
</reference>
<gene>
    <name evidence="1" type="ORF">Slati_2902100</name>
</gene>
<accession>A0AAW2VDI5</accession>
<dbReference type="PANTHER" id="PTHR33710:SF73">
    <property type="entry name" value="ZINC KNUCKLE CX2CX4HX4C DOMAIN-CONTAINING PROTEIN"/>
    <property type="match status" value="1"/>
</dbReference>
<sequence length="314" mass="36384">MGVDAVGKSGSLMLLWRKDLNVALQSFSSHHIDVTVAETGKDGWRFTGDFNEILTQEEKQRQLARPAWQMEGFRQSLEECQLIDMGSEGERFTWSNHREHPHTVQAHLDRACCTTDWMELFPQAIVQNLTIGGSDHCILQINLDAKDNQCKPRRAKQFRFEAAWLRDASCEEAIRIGWTSLGTKGEALTIHSRINHARINLLQWEKHEFGHIRSRVCRLEEGIQEIRKGCLTAAAKTRMEELKSELVENLAREEMMWKQRSKAEWLREGDKNTAFFHARASERRKKNTIRTLETEAGSLTSDRRIIKEVILRYL</sequence>
<dbReference type="SUPFAM" id="SSF56219">
    <property type="entry name" value="DNase I-like"/>
    <property type="match status" value="1"/>
</dbReference>
<proteinExistence type="predicted"/>
<dbReference type="Gene3D" id="3.60.10.10">
    <property type="entry name" value="Endonuclease/exonuclease/phosphatase"/>
    <property type="match status" value="1"/>
</dbReference>